<evidence type="ECO:0000256" key="4">
    <source>
        <dbReference type="ARBA" id="ARBA00022833"/>
    </source>
</evidence>
<dbReference type="Gene3D" id="4.10.1110.10">
    <property type="entry name" value="AN1-like Zinc finger"/>
    <property type="match status" value="2"/>
</dbReference>
<evidence type="ECO:0000313" key="8">
    <source>
        <dbReference type="EMBL" id="KAL0961206.1"/>
    </source>
</evidence>
<dbReference type="EMBL" id="JASNQZ010000001">
    <property type="protein sequence ID" value="KAL0961206.1"/>
    <property type="molecule type" value="Genomic_DNA"/>
</dbReference>
<feature type="region of interest" description="Disordered" evidence="6">
    <location>
        <begin position="189"/>
        <end position="221"/>
    </location>
</feature>
<sequence>MSTPSSERDEQLLSVGKQCSESTCHLVDYLPFKCQHCEQSFCGEHFKVEAHKCPKYDETKFDRIAPNCPLCNKPVAIPPNQDPNIRMEQHLSRDCSIMTGKSGKARTVPVCARVKCTKPLYAPIRCDQCKEQFCPQHRFPADHSCTPAPAPATSGNRLGAAPMKSLADLYSKTASSTKKAGSALGSIKASASNSSSTSAKTAPSTSSASPAAKAASSLPKNPIAGLKTDRVLISNPTITTAITTTPTMTTNPTTTTTTVSYISVPAGGPSKTPNSSIAKPRIINPSAYVPRPIFASA</sequence>
<dbReference type="SUPFAM" id="SSF118310">
    <property type="entry name" value="AN1-like Zinc finger"/>
    <property type="match status" value="2"/>
</dbReference>
<proteinExistence type="predicted"/>
<keyword evidence="9" id="KW-1185">Reference proteome</keyword>
<dbReference type="SMART" id="SM00154">
    <property type="entry name" value="ZnF_AN1"/>
    <property type="match status" value="2"/>
</dbReference>
<feature type="compositionally biased region" description="Low complexity" evidence="6">
    <location>
        <begin position="189"/>
        <end position="217"/>
    </location>
</feature>
<dbReference type="Pfam" id="PF01428">
    <property type="entry name" value="zf-AN1"/>
    <property type="match status" value="2"/>
</dbReference>
<dbReference type="Proteomes" id="UP001556367">
    <property type="component" value="Unassembled WGS sequence"/>
</dbReference>
<reference evidence="9" key="1">
    <citation type="submission" date="2024-06" db="EMBL/GenBank/DDBJ databases">
        <title>Multi-omics analyses provide insights into the biosynthesis of the anticancer antibiotic pleurotin in Hohenbuehelia grisea.</title>
        <authorList>
            <person name="Weaver J.A."/>
            <person name="Alberti F."/>
        </authorList>
    </citation>
    <scope>NUCLEOTIDE SEQUENCE [LARGE SCALE GENOMIC DNA]</scope>
    <source>
        <strain evidence="9">T-177</strain>
    </source>
</reference>
<dbReference type="InterPro" id="IPR035896">
    <property type="entry name" value="AN1-like_Znf"/>
</dbReference>
<dbReference type="PROSITE" id="PS51039">
    <property type="entry name" value="ZF_AN1"/>
    <property type="match status" value="2"/>
</dbReference>
<dbReference type="PANTHER" id="PTHR14677:SF40">
    <property type="entry name" value="CDC48-ASSOCIATED UBIQUITIN-LIKE_ZINC FINGER PROTEIN 1"/>
    <property type="match status" value="1"/>
</dbReference>
<dbReference type="PANTHER" id="PTHR14677">
    <property type="entry name" value="ARSENITE INDUCUBLE RNA ASSOCIATED PROTEIN AIP-1-RELATED"/>
    <property type="match status" value="1"/>
</dbReference>
<protein>
    <recommendedName>
        <fullName evidence="7">AN1-type domain-containing protein</fullName>
    </recommendedName>
</protein>
<keyword evidence="3 5" id="KW-0863">Zinc-finger</keyword>
<evidence type="ECO:0000256" key="2">
    <source>
        <dbReference type="ARBA" id="ARBA00022737"/>
    </source>
</evidence>
<keyword evidence="2" id="KW-0677">Repeat</keyword>
<gene>
    <name evidence="8" type="ORF">HGRIS_006174</name>
</gene>
<keyword evidence="4" id="KW-0862">Zinc</keyword>
<feature type="domain" description="AN1-type" evidence="7">
    <location>
        <begin position="105"/>
        <end position="153"/>
    </location>
</feature>
<comment type="caution">
    <text evidence="8">The sequence shown here is derived from an EMBL/GenBank/DDBJ whole genome shotgun (WGS) entry which is preliminary data.</text>
</comment>
<organism evidence="8 9">
    <name type="scientific">Hohenbuehelia grisea</name>
    <dbReference type="NCBI Taxonomy" id="104357"/>
    <lineage>
        <taxon>Eukaryota</taxon>
        <taxon>Fungi</taxon>
        <taxon>Dikarya</taxon>
        <taxon>Basidiomycota</taxon>
        <taxon>Agaricomycotina</taxon>
        <taxon>Agaricomycetes</taxon>
        <taxon>Agaricomycetidae</taxon>
        <taxon>Agaricales</taxon>
        <taxon>Pleurotineae</taxon>
        <taxon>Pleurotaceae</taxon>
        <taxon>Hohenbuehelia</taxon>
    </lineage>
</organism>
<evidence type="ECO:0000256" key="6">
    <source>
        <dbReference type="SAM" id="MobiDB-lite"/>
    </source>
</evidence>
<evidence type="ECO:0000256" key="5">
    <source>
        <dbReference type="PROSITE-ProRule" id="PRU00449"/>
    </source>
</evidence>
<evidence type="ECO:0000259" key="7">
    <source>
        <dbReference type="PROSITE" id="PS51039"/>
    </source>
</evidence>
<feature type="domain" description="AN1-type" evidence="7">
    <location>
        <begin position="13"/>
        <end position="61"/>
    </location>
</feature>
<name>A0ABR3K0B7_9AGAR</name>
<dbReference type="Pfam" id="PF25403">
    <property type="entry name" value="zf-C2H2_ZFAND2"/>
    <property type="match status" value="1"/>
</dbReference>
<keyword evidence="1" id="KW-0479">Metal-binding</keyword>
<accession>A0ABR3K0B7</accession>
<evidence type="ECO:0000256" key="3">
    <source>
        <dbReference type="ARBA" id="ARBA00022771"/>
    </source>
</evidence>
<dbReference type="InterPro" id="IPR000058">
    <property type="entry name" value="Znf_AN1"/>
</dbReference>
<dbReference type="InterPro" id="IPR057357">
    <property type="entry name" value="Znf-C2H2_ZFAND2A/B"/>
</dbReference>
<evidence type="ECO:0000313" key="9">
    <source>
        <dbReference type="Proteomes" id="UP001556367"/>
    </source>
</evidence>
<evidence type="ECO:0000256" key="1">
    <source>
        <dbReference type="ARBA" id="ARBA00022723"/>
    </source>
</evidence>